<dbReference type="Proteomes" id="UP000469125">
    <property type="component" value="Unassembled WGS sequence"/>
</dbReference>
<sequence>MIVRERKDDFIMIEQHNHAQISGDIMSNWQDSLYIGESLRKSVDYAIYMHDYGWKEFDKQPFWNDQTQTPYTFSDFPTYPKIVLYKHGINEVEKEDPYAALLCSEHYTRFLLNHTSVEAQTFIREEKTRQKAIWDHIKNIDNRLFNFHYGLLQLGDNLSLYLCLNEPCTIKENEHPFFSKGIPLASALIGFQQPTLDIKWKDQDTIQIHEFPFKHPFLVTIKQKTVSKEAIHQKGLIEAYEYTPFEEVSIKIQS</sequence>
<reference evidence="1 2" key="1">
    <citation type="submission" date="2019-11" db="EMBL/GenBank/DDBJ databases">
        <authorList>
            <person name="Li X."/>
        </authorList>
    </citation>
    <scope>NUCLEOTIDE SEQUENCE [LARGE SCALE GENOMIC DNA]</scope>
    <source>
        <strain evidence="1 2">L9</strain>
    </source>
</reference>
<protein>
    <submittedName>
        <fullName evidence="1">DUF3891 family protein</fullName>
    </submittedName>
</protein>
<dbReference type="InterPro" id="IPR024992">
    <property type="entry name" value="DUF3891"/>
</dbReference>
<gene>
    <name evidence="1" type="ORF">GMD78_13365</name>
</gene>
<keyword evidence="2" id="KW-1185">Reference proteome</keyword>
<dbReference type="RefSeq" id="WP_155669328.1">
    <property type="nucleotide sequence ID" value="NZ_WOCA01000011.1"/>
</dbReference>
<organism evidence="1 2">
    <name type="scientific">Ornithinibacillus caprae</name>
    <dbReference type="NCBI Taxonomy" id="2678566"/>
    <lineage>
        <taxon>Bacteria</taxon>
        <taxon>Bacillati</taxon>
        <taxon>Bacillota</taxon>
        <taxon>Bacilli</taxon>
        <taxon>Bacillales</taxon>
        <taxon>Bacillaceae</taxon>
        <taxon>Ornithinibacillus</taxon>
    </lineage>
</organism>
<name>A0A6N8FJC8_9BACI</name>
<dbReference type="Pfam" id="PF13030">
    <property type="entry name" value="DUF3891"/>
    <property type="match status" value="1"/>
</dbReference>
<accession>A0A6N8FJC8</accession>
<comment type="caution">
    <text evidence="1">The sequence shown here is derived from an EMBL/GenBank/DDBJ whole genome shotgun (WGS) entry which is preliminary data.</text>
</comment>
<dbReference type="AlphaFoldDB" id="A0A6N8FJC8"/>
<proteinExistence type="predicted"/>
<dbReference type="EMBL" id="WOCA01000011">
    <property type="protein sequence ID" value="MUK89351.1"/>
    <property type="molecule type" value="Genomic_DNA"/>
</dbReference>
<evidence type="ECO:0000313" key="1">
    <source>
        <dbReference type="EMBL" id="MUK89351.1"/>
    </source>
</evidence>
<evidence type="ECO:0000313" key="2">
    <source>
        <dbReference type="Proteomes" id="UP000469125"/>
    </source>
</evidence>